<proteinExistence type="predicted"/>
<dbReference type="KEGG" id="elio:KO353_07380"/>
<protein>
    <submittedName>
        <fullName evidence="2">TIGR02186 family protein</fullName>
    </submittedName>
</protein>
<sequence>MPAAAQSLLAELSQREVAVTTGFAGAELIVFGTATGDAAGPGADIIVTLRGPNAPVVVRRKVRIAGIWLNGPSEQFEAAPSFYALASTRPVETILSAEERRRLRLGLASLPLSPRGKIEDPSFRQALIELKSGLRLYSEDPGGVRLVGDRLFSARLFLPPAVIPGPYRVEILLVRDGRVMATRDLPLTVVRSGTSAEIWRIAHDQPLAYGIAAVLLAAAAGWLGSVLFRR</sequence>
<feature type="transmembrane region" description="Helical" evidence="1">
    <location>
        <begin position="207"/>
        <end position="228"/>
    </location>
</feature>
<dbReference type="Pfam" id="PF09608">
    <property type="entry name" value="Alph_Pro_TM"/>
    <property type="match status" value="1"/>
</dbReference>
<organism evidence="2 3">
    <name type="scientific">Elioraea tepida</name>
    <dbReference type="NCBI Taxonomy" id="2843330"/>
    <lineage>
        <taxon>Bacteria</taxon>
        <taxon>Pseudomonadati</taxon>
        <taxon>Pseudomonadota</taxon>
        <taxon>Alphaproteobacteria</taxon>
        <taxon>Acetobacterales</taxon>
        <taxon>Elioraeaceae</taxon>
        <taxon>Elioraea</taxon>
    </lineage>
</organism>
<evidence type="ECO:0000256" key="1">
    <source>
        <dbReference type="SAM" id="Phobius"/>
    </source>
</evidence>
<keyword evidence="1" id="KW-0812">Transmembrane</keyword>
<keyword evidence="3" id="KW-1185">Reference proteome</keyword>
<gene>
    <name evidence="2" type="ORF">KO353_07380</name>
</gene>
<reference evidence="2" key="1">
    <citation type="submission" date="2021-06" db="EMBL/GenBank/DDBJ databases">
        <title>Elioraea tepida, sp. nov., a moderately thermophilic aerobic anoxygenic phototrophic bacterium isolated from an alkaline siliceous hot spring mat community in Yellowstone National Park, WY, USA.</title>
        <authorList>
            <person name="Saini M.K."/>
            <person name="Yoshida S."/>
            <person name="Sebastian A."/>
            <person name="Hirose S."/>
            <person name="Hara E."/>
            <person name="Tamaki H."/>
            <person name="Soulier N.T."/>
            <person name="Albert I."/>
            <person name="Hanada S."/>
            <person name="Bryant D.A."/>
            <person name="Tank M."/>
        </authorList>
    </citation>
    <scope>NUCLEOTIDE SEQUENCE</scope>
    <source>
        <strain evidence="2">MS-P2</strain>
    </source>
</reference>
<dbReference type="Proteomes" id="UP000694001">
    <property type="component" value="Chromosome"/>
</dbReference>
<accession>A0A975YKZ6</accession>
<name>A0A975YKZ6_9PROT</name>
<evidence type="ECO:0000313" key="2">
    <source>
        <dbReference type="EMBL" id="QXM26003.1"/>
    </source>
</evidence>
<dbReference type="InterPro" id="IPR019088">
    <property type="entry name" value="CHP02186-rel_TM"/>
</dbReference>
<dbReference type="EMBL" id="CP076448">
    <property type="protein sequence ID" value="QXM26003.1"/>
    <property type="molecule type" value="Genomic_DNA"/>
</dbReference>
<keyword evidence="1" id="KW-0472">Membrane</keyword>
<dbReference type="AlphaFoldDB" id="A0A975YKZ6"/>
<evidence type="ECO:0000313" key="3">
    <source>
        <dbReference type="Proteomes" id="UP000694001"/>
    </source>
</evidence>
<keyword evidence="1" id="KW-1133">Transmembrane helix</keyword>
<dbReference type="RefSeq" id="WP_218287054.1">
    <property type="nucleotide sequence ID" value="NZ_CP076448.1"/>
</dbReference>